<comment type="caution">
    <text evidence="1">The sequence shown here is derived from an EMBL/GenBank/DDBJ whole genome shotgun (WGS) entry which is preliminary data.</text>
</comment>
<reference evidence="1" key="1">
    <citation type="submission" date="2023-04" db="EMBL/GenBank/DDBJ databases">
        <title>Sphingomonas sp. MAHUQ-71 isolated from rice field.</title>
        <authorList>
            <person name="Huq M.A."/>
        </authorList>
    </citation>
    <scope>NUCLEOTIDE SEQUENCE</scope>
    <source>
        <strain evidence="1">MAHUQ-71</strain>
    </source>
</reference>
<keyword evidence="2" id="KW-1185">Reference proteome</keyword>
<proteinExistence type="predicted"/>
<evidence type="ECO:0000313" key="2">
    <source>
        <dbReference type="Proteomes" id="UP001160625"/>
    </source>
</evidence>
<gene>
    <name evidence="1" type="ORF">QGN17_13145</name>
</gene>
<accession>A0ABT6N3M3</accession>
<dbReference type="RefSeq" id="WP_281044929.1">
    <property type="nucleotide sequence ID" value="NZ_JARYGZ010000001.1"/>
</dbReference>
<name>A0ABT6N3M3_9SPHN</name>
<evidence type="ECO:0000313" key="1">
    <source>
        <dbReference type="EMBL" id="MDH7639677.1"/>
    </source>
</evidence>
<dbReference type="Proteomes" id="UP001160625">
    <property type="component" value="Unassembled WGS sequence"/>
</dbReference>
<protein>
    <submittedName>
        <fullName evidence="1">Uncharacterized protein</fullName>
    </submittedName>
</protein>
<dbReference type="EMBL" id="JARYGZ010000001">
    <property type="protein sequence ID" value="MDH7639677.1"/>
    <property type="molecule type" value="Genomic_DNA"/>
</dbReference>
<sequence length="116" mass="12283">MTHMFATRPRDALLAALLPHAGPFVTVAATSRAWASGLFDGARHRIAIRLEGEDAAARAAQMAATLPEADLPIPRGFVADLQVTGRLEGETVIVAIEALTIDDAVEEISRVARRAG</sequence>
<organism evidence="1 2">
    <name type="scientific">Sphingomonas oryzagri</name>
    <dbReference type="NCBI Taxonomy" id="3042314"/>
    <lineage>
        <taxon>Bacteria</taxon>
        <taxon>Pseudomonadati</taxon>
        <taxon>Pseudomonadota</taxon>
        <taxon>Alphaproteobacteria</taxon>
        <taxon>Sphingomonadales</taxon>
        <taxon>Sphingomonadaceae</taxon>
        <taxon>Sphingomonas</taxon>
    </lineage>
</organism>